<sequence length="222" mass="24274">MSTEEKLKQLEEELHSTVYNKATQKHIGILKAKIARLKERVEKKKGGKGPGKGFSIKKTGDATVLIIGLPSVGKSTLLNQLTNADSKVSDYQFTTVDVIPGMLEYNGVKIQLLDLPGIISGASKGKGKGKQILSVVMNADLLLILMDDPKQLEDIKKELAEAGVRVNQKPPNVKISKKDQGGLNVNFSFDVDSDTTAFFKKVIMEYGLYNAEVVIREKISAD</sequence>
<gene>
    <name evidence="3" type="ORF">S01H1_03662</name>
</gene>
<dbReference type="GO" id="GO:0003924">
    <property type="term" value="F:GTPase activity"/>
    <property type="evidence" value="ECO:0007669"/>
    <property type="project" value="InterPro"/>
</dbReference>
<dbReference type="GO" id="GO:0005525">
    <property type="term" value="F:GTP binding"/>
    <property type="evidence" value="ECO:0007669"/>
    <property type="project" value="InterPro"/>
</dbReference>
<dbReference type="PRINTS" id="PR00326">
    <property type="entry name" value="GTP1OBG"/>
</dbReference>
<dbReference type="InterPro" id="IPR027417">
    <property type="entry name" value="P-loop_NTPase"/>
</dbReference>
<dbReference type="PANTHER" id="PTHR43127">
    <property type="entry name" value="DEVELOPMENTALLY-REGULATED GTP-BINDING PROTEIN 2"/>
    <property type="match status" value="1"/>
</dbReference>
<dbReference type="EMBL" id="BARS01001977">
    <property type="protein sequence ID" value="GAF79228.1"/>
    <property type="molecule type" value="Genomic_DNA"/>
</dbReference>
<dbReference type="Pfam" id="PF01926">
    <property type="entry name" value="MMR_HSR1"/>
    <property type="match status" value="1"/>
</dbReference>
<proteinExistence type="predicted"/>
<dbReference type="Gene3D" id="3.40.50.300">
    <property type="entry name" value="P-loop containing nucleotide triphosphate hydrolases"/>
    <property type="match status" value="1"/>
</dbReference>
<dbReference type="InterPro" id="IPR006073">
    <property type="entry name" value="GTP-bd"/>
</dbReference>
<dbReference type="SUPFAM" id="SSF52540">
    <property type="entry name" value="P-loop containing nucleoside triphosphate hydrolases"/>
    <property type="match status" value="1"/>
</dbReference>
<dbReference type="AlphaFoldDB" id="X0SDU3"/>
<dbReference type="InterPro" id="IPR005225">
    <property type="entry name" value="Small_GTP-bd"/>
</dbReference>
<evidence type="ECO:0000256" key="1">
    <source>
        <dbReference type="ARBA" id="ARBA00022741"/>
    </source>
</evidence>
<keyword evidence="1" id="KW-0547">Nucleotide-binding</keyword>
<dbReference type="InterPro" id="IPR045001">
    <property type="entry name" value="DRG"/>
</dbReference>
<feature type="domain" description="OBG-type G" evidence="2">
    <location>
        <begin position="62"/>
        <end position="222"/>
    </location>
</feature>
<reference evidence="3" key="1">
    <citation type="journal article" date="2014" name="Front. Microbiol.">
        <title>High frequency of phylogenetically diverse reductive dehalogenase-homologous genes in deep subseafloor sedimentary metagenomes.</title>
        <authorList>
            <person name="Kawai M."/>
            <person name="Futagami T."/>
            <person name="Toyoda A."/>
            <person name="Takaki Y."/>
            <person name="Nishi S."/>
            <person name="Hori S."/>
            <person name="Arai W."/>
            <person name="Tsubouchi T."/>
            <person name="Morono Y."/>
            <person name="Uchiyama I."/>
            <person name="Ito T."/>
            <person name="Fujiyama A."/>
            <person name="Inagaki F."/>
            <person name="Takami H."/>
        </authorList>
    </citation>
    <scope>NUCLEOTIDE SEQUENCE</scope>
    <source>
        <strain evidence="3">Expedition CK06-06</strain>
    </source>
</reference>
<evidence type="ECO:0000313" key="3">
    <source>
        <dbReference type="EMBL" id="GAF79228.1"/>
    </source>
</evidence>
<feature type="non-terminal residue" evidence="3">
    <location>
        <position position="222"/>
    </location>
</feature>
<protein>
    <recommendedName>
        <fullName evidence="2">OBG-type G domain-containing protein</fullName>
    </recommendedName>
</protein>
<name>X0SDU3_9ZZZZ</name>
<dbReference type="PROSITE" id="PS51710">
    <property type="entry name" value="G_OBG"/>
    <property type="match status" value="1"/>
</dbReference>
<comment type="caution">
    <text evidence="3">The sequence shown here is derived from an EMBL/GenBank/DDBJ whole genome shotgun (WGS) entry which is preliminary data.</text>
</comment>
<dbReference type="NCBIfam" id="TIGR00231">
    <property type="entry name" value="small_GTP"/>
    <property type="match status" value="1"/>
</dbReference>
<dbReference type="InterPro" id="IPR031167">
    <property type="entry name" value="G_OBG"/>
</dbReference>
<organism evidence="3">
    <name type="scientific">marine sediment metagenome</name>
    <dbReference type="NCBI Taxonomy" id="412755"/>
    <lineage>
        <taxon>unclassified sequences</taxon>
        <taxon>metagenomes</taxon>
        <taxon>ecological metagenomes</taxon>
    </lineage>
</organism>
<accession>X0SDU3</accession>
<evidence type="ECO:0000259" key="2">
    <source>
        <dbReference type="PROSITE" id="PS51710"/>
    </source>
</evidence>